<dbReference type="GO" id="GO:0042026">
    <property type="term" value="P:protein refolding"/>
    <property type="evidence" value="ECO:0007669"/>
    <property type="project" value="TreeGrafter"/>
</dbReference>
<dbReference type="Gene3D" id="3.90.1280.10">
    <property type="entry name" value="HSP33 redox switch-like"/>
    <property type="match status" value="1"/>
</dbReference>
<dbReference type="GO" id="GO:0051082">
    <property type="term" value="F:unfolded protein binding"/>
    <property type="evidence" value="ECO:0007669"/>
    <property type="project" value="UniProtKB-UniRule"/>
</dbReference>
<evidence type="ECO:0000256" key="3">
    <source>
        <dbReference type="ARBA" id="ARBA00023157"/>
    </source>
</evidence>
<dbReference type="OrthoDB" id="9776534at2"/>
<dbReference type="GO" id="GO:0044183">
    <property type="term" value="F:protein folding chaperone"/>
    <property type="evidence" value="ECO:0007669"/>
    <property type="project" value="TreeGrafter"/>
</dbReference>
<accession>A0A1N7MUJ3</accession>
<evidence type="ECO:0000256" key="6">
    <source>
        <dbReference type="HAMAP-Rule" id="MF_00117"/>
    </source>
</evidence>
<keyword evidence="2 6" id="KW-0862">Zinc</keyword>
<keyword evidence="4 6" id="KW-0143">Chaperone</keyword>
<dbReference type="CDD" id="cd00498">
    <property type="entry name" value="Hsp33"/>
    <property type="match status" value="1"/>
</dbReference>
<feature type="disulfide bond" description="Redox-active" evidence="6">
    <location>
        <begin position="239"/>
        <end position="241"/>
    </location>
</feature>
<dbReference type="RefSeq" id="WP_076525249.1">
    <property type="nucleotide sequence ID" value="NZ_CP048103.1"/>
</dbReference>
<dbReference type="PANTHER" id="PTHR30111">
    <property type="entry name" value="33 KDA CHAPERONIN"/>
    <property type="match status" value="1"/>
</dbReference>
<dbReference type="InterPro" id="IPR016153">
    <property type="entry name" value="Heat_shock_Hsp33_N"/>
</dbReference>
<dbReference type="PIRSF" id="PIRSF005261">
    <property type="entry name" value="Heat_shock_Hsp33"/>
    <property type="match status" value="1"/>
</dbReference>
<sequence length="294" mass="32164">MTAVKDYAIRGTAYQGYVRAFACVTTGMMNKMQKRHQTWPVASAALGRTVSAGAMMGMMLKNDSDKMTIQIRGDGPLGQILVDVDAGGRIRGYVQNPAVDLPNNAQGKLNVGGGVGQGTLNVVKDLGLKDPYRGSVNLVSGELGDDFTYYLTASEQIPSSVGVGVLVAPDGGILHSGGFIVQLMPGAEERLIDELEQRIRHLPSVTQLMEKGDRPEDLLRRILGDSLKITDRQPLTFRCHCSRERIDNTLRSLGKEELHRLIEEQGAAEVICHFCNEVYRVPKSDLEKLLQEAQ</sequence>
<keyword evidence="5 6" id="KW-0676">Redox-active center</keyword>
<dbReference type="AlphaFoldDB" id="A0A1N7MUJ3"/>
<name>A0A1N7MUJ3_9BACL</name>
<proteinExistence type="inferred from homology"/>
<evidence type="ECO:0000313" key="7">
    <source>
        <dbReference type="EMBL" id="SIS89750.1"/>
    </source>
</evidence>
<evidence type="ECO:0000256" key="5">
    <source>
        <dbReference type="ARBA" id="ARBA00023284"/>
    </source>
</evidence>
<dbReference type="PANTHER" id="PTHR30111:SF1">
    <property type="entry name" value="33 KDA CHAPERONIN"/>
    <property type="match status" value="1"/>
</dbReference>
<dbReference type="SUPFAM" id="SSF118352">
    <property type="entry name" value="HSP33 redox switch-like"/>
    <property type="match status" value="1"/>
</dbReference>
<dbReference type="SUPFAM" id="SSF64397">
    <property type="entry name" value="Hsp33 domain"/>
    <property type="match status" value="1"/>
</dbReference>
<feature type="disulfide bond" description="Redox-active" evidence="6">
    <location>
        <begin position="272"/>
        <end position="275"/>
    </location>
</feature>
<dbReference type="EMBL" id="FTOD01000007">
    <property type="protein sequence ID" value="SIS89750.1"/>
    <property type="molecule type" value="Genomic_DNA"/>
</dbReference>
<evidence type="ECO:0000313" key="8">
    <source>
        <dbReference type="Proteomes" id="UP000186795"/>
    </source>
</evidence>
<dbReference type="HAMAP" id="MF_00117">
    <property type="entry name" value="HslO"/>
    <property type="match status" value="1"/>
</dbReference>
<dbReference type="NCBIfam" id="NF001033">
    <property type="entry name" value="PRK00114.1"/>
    <property type="match status" value="1"/>
</dbReference>
<dbReference type="Proteomes" id="UP000186795">
    <property type="component" value="Unassembled WGS sequence"/>
</dbReference>
<gene>
    <name evidence="6" type="primary">hslO</name>
    <name evidence="7" type="ORF">SAMN05421790_10758</name>
</gene>
<evidence type="ECO:0000256" key="4">
    <source>
        <dbReference type="ARBA" id="ARBA00023186"/>
    </source>
</evidence>
<protein>
    <recommendedName>
        <fullName evidence="6">33 kDa chaperonin</fullName>
    </recommendedName>
    <alternativeName>
        <fullName evidence="6">Heat shock protein 33 homolog</fullName>
        <shortName evidence="6">HSP33</shortName>
    </alternativeName>
</protein>
<reference evidence="8" key="1">
    <citation type="submission" date="2017-01" db="EMBL/GenBank/DDBJ databases">
        <authorList>
            <person name="Varghese N."/>
            <person name="Submissions S."/>
        </authorList>
    </citation>
    <scope>NUCLEOTIDE SEQUENCE [LARGE SCALE GENOMIC DNA]</scope>
    <source>
        <strain evidence="8">DSM 45196</strain>
    </source>
</reference>
<keyword evidence="3 6" id="KW-1015">Disulfide bond</keyword>
<dbReference type="Pfam" id="PF01430">
    <property type="entry name" value="HSP33"/>
    <property type="match status" value="1"/>
</dbReference>
<comment type="subcellular location">
    <subcellularLocation>
        <location evidence="6">Cytoplasm</location>
    </subcellularLocation>
</comment>
<comment type="PTM">
    <text evidence="6">Under oxidizing conditions two disulfide bonds are formed involving the reactive cysteines. Under reducing conditions zinc is bound to the reactive cysteines and the protein is inactive.</text>
</comment>
<evidence type="ECO:0000256" key="1">
    <source>
        <dbReference type="ARBA" id="ARBA00022490"/>
    </source>
</evidence>
<dbReference type="Gene3D" id="3.55.30.10">
    <property type="entry name" value="Hsp33 domain"/>
    <property type="match status" value="1"/>
</dbReference>
<dbReference type="InterPro" id="IPR016154">
    <property type="entry name" value="Heat_shock_Hsp33_C"/>
</dbReference>
<evidence type="ECO:0000256" key="2">
    <source>
        <dbReference type="ARBA" id="ARBA00022833"/>
    </source>
</evidence>
<dbReference type="InterPro" id="IPR000397">
    <property type="entry name" value="Heat_shock_Hsp33"/>
</dbReference>
<organism evidence="7 8">
    <name type="scientific">Kroppenstedtia eburnea</name>
    <dbReference type="NCBI Taxonomy" id="714067"/>
    <lineage>
        <taxon>Bacteria</taxon>
        <taxon>Bacillati</taxon>
        <taxon>Bacillota</taxon>
        <taxon>Bacilli</taxon>
        <taxon>Bacillales</taxon>
        <taxon>Thermoactinomycetaceae</taxon>
        <taxon>Kroppenstedtia</taxon>
    </lineage>
</organism>
<dbReference type="GO" id="GO:0005737">
    <property type="term" value="C:cytoplasm"/>
    <property type="evidence" value="ECO:0007669"/>
    <property type="project" value="UniProtKB-SubCell"/>
</dbReference>
<comment type="similarity">
    <text evidence="6">Belongs to the HSP33 family.</text>
</comment>
<comment type="function">
    <text evidence="6">Redox regulated molecular chaperone. Protects both thermally unfolding and oxidatively damaged proteins from irreversible aggregation. Plays an important role in the bacterial defense system toward oxidative stress.</text>
</comment>
<keyword evidence="1 6" id="KW-0963">Cytoplasm</keyword>
<keyword evidence="8" id="KW-1185">Reference proteome</keyword>